<dbReference type="STRING" id="868131.MSWAN_1499"/>
<dbReference type="AlphaFoldDB" id="F6D7Z0"/>
<accession>F6D7Z0</accession>
<dbReference type="RefSeq" id="WP_013826013.1">
    <property type="nucleotide sequence ID" value="NC_015574.1"/>
</dbReference>
<proteinExistence type="predicted"/>
<dbReference type="SUPFAM" id="SSF51556">
    <property type="entry name" value="Metallo-dependent hydrolases"/>
    <property type="match status" value="1"/>
</dbReference>
<dbReference type="KEGG" id="mew:MSWAN_1499"/>
<dbReference type="Gene3D" id="3.20.20.140">
    <property type="entry name" value="Metal-dependent hydrolases"/>
    <property type="match status" value="1"/>
</dbReference>
<dbReference type="GeneID" id="10669006"/>
<dbReference type="Proteomes" id="UP000009231">
    <property type="component" value="Chromosome"/>
</dbReference>
<organism evidence="1 2">
    <name type="scientific">Methanobacterium paludis (strain DSM 25820 / JCM 18151 / SWAN1)</name>
    <dbReference type="NCBI Taxonomy" id="868131"/>
    <lineage>
        <taxon>Archaea</taxon>
        <taxon>Methanobacteriati</taxon>
        <taxon>Methanobacteriota</taxon>
        <taxon>Methanomada group</taxon>
        <taxon>Methanobacteria</taxon>
        <taxon>Methanobacteriales</taxon>
        <taxon>Methanobacteriaceae</taxon>
        <taxon>Methanobacterium</taxon>
    </lineage>
</organism>
<gene>
    <name evidence="1" type="ordered locus">MSWAN_1499</name>
</gene>
<dbReference type="InterPro" id="IPR032466">
    <property type="entry name" value="Metal_Hydrolase"/>
</dbReference>
<sequence length="388" mass="42974">MKKLKKGELHRHNNILHVKDNLDLPGARNVFDGEQSLFDGPKEINSLESHKELINLIDGSRGKEIILPAKSRGKDLSLPDGYWGKEVSLFDDVRPDKEIKLSDGSQVFDEKSNLYNRFNMPNNDCIDVSCENDLLEGFIDTHIHTAPDIRPRLLNDVEAAISASTEGMQAIVIKSHFEPTSGRAKIAEEVTGFKVFGGVCLNQSVGGLNCEVVKTAASMGGKFVWFPTVSYSSMELDRVNVEILEEIINLAAEHQMVLATGHLKADDIFFVMDTARSIGVDRLLVNHPLTCVVGASLDEQKEMSRYAYLEHCFVACMPGHDELDPTVIADAIKEVGPSRCIMATDFGQAHNPTPAQGMRMFVNSMLDHGISMKDVRTMCIENPSKLLF</sequence>
<evidence type="ECO:0000313" key="2">
    <source>
        <dbReference type="Proteomes" id="UP000009231"/>
    </source>
</evidence>
<evidence type="ECO:0000313" key="1">
    <source>
        <dbReference type="EMBL" id="AEG18513.1"/>
    </source>
</evidence>
<reference evidence="1 2" key="1">
    <citation type="journal article" date="2014" name="Int. J. Syst. Evol. Microbiol.">
        <title>Methanobacterium paludis sp. nov. and a novel strain of Methanobacterium lacus isolated from northern peatlands.</title>
        <authorList>
            <person name="Cadillo-Quiroz H."/>
            <person name="Brauer S.L."/>
            <person name="Goodson N."/>
            <person name="Yavitt J.B."/>
            <person name="Zinder S.H."/>
        </authorList>
    </citation>
    <scope>NUCLEOTIDE SEQUENCE [LARGE SCALE GENOMIC DNA]</scope>
    <source>
        <strain evidence="2">DSM 25820 / JCM 18151 / SWAN1</strain>
    </source>
</reference>
<dbReference type="HOGENOM" id="CLU_710997_0_0_2"/>
<keyword evidence="2" id="KW-1185">Reference proteome</keyword>
<dbReference type="eggNOG" id="arCOG06505">
    <property type="taxonomic scope" value="Archaea"/>
</dbReference>
<dbReference type="InterPro" id="IPR046249">
    <property type="entry name" value="DUF6282"/>
</dbReference>
<protein>
    <recommendedName>
        <fullName evidence="3">Amidohydrolase-related domain-containing protein</fullName>
    </recommendedName>
</protein>
<evidence type="ECO:0008006" key="3">
    <source>
        <dbReference type="Google" id="ProtNLM"/>
    </source>
</evidence>
<name>F6D7Z0_METPW</name>
<dbReference type="Pfam" id="PF19799">
    <property type="entry name" value="DUF6282"/>
    <property type="match status" value="1"/>
</dbReference>
<dbReference type="EMBL" id="CP002772">
    <property type="protein sequence ID" value="AEG18513.1"/>
    <property type="molecule type" value="Genomic_DNA"/>
</dbReference>